<dbReference type="PANTHER" id="PTHR30346">
    <property type="entry name" value="TRANSCRIPTIONAL DUAL REGULATOR HCAR-RELATED"/>
    <property type="match status" value="1"/>
</dbReference>
<dbReference type="PRINTS" id="PR00039">
    <property type="entry name" value="HTHLYSR"/>
</dbReference>
<keyword evidence="4" id="KW-0804">Transcription</keyword>
<keyword evidence="3 6" id="KW-0238">DNA-binding</keyword>
<dbReference type="Pfam" id="PF00126">
    <property type="entry name" value="HTH_1"/>
    <property type="match status" value="1"/>
</dbReference>
<evidence type="ECO:0000256" key="4">
    <source>
        <dbReference type="ARBA" id="ARBA00023163"/>
    </source>
</evidence>
<dbReference type="PANTHER" id="PTHR30346:SF28">
    <property type="entry name" value="HTH-TYPE TRANSCRIPTIONAL REGULATOR CYNR"/>
    <property type="match status" value="1"/>
</dbReference>
<proteinExistence type="inferred from homology"/>
<dbReference type="GO" id="GO:0003700">
    <property type="term" value="F:DNA-binding transcription factor activity"/>
    <property type="evidence" value="ECO:0007669"/>
    <property type="project" value="InterPro"/>
</dbReference>
<dbReference type="InterPro" id="IPR036388">
    <property type="entry name" value="WH-like_DNA-bd_sf"/>
</dbReference>
<evidence type="ECO:0000313" key="6">
    <source>
        <dbReference type="EMBL" id="MBA8948524.1"/>
    </source>
</evidence>
<evidence type="ECO:0000256" key="1">
    <source>
        <dbReference type="ARBA" id="ARBA00009437"/>
    </source>
</evidence>
<gene>
    <name evidence="6" type="ORF">HNR61_000122</name>
</gene>
<dbReference type="Proteomes" id="UP000572680">
    <property type="component" value="Unassembled WGS sequence"/>
</dbReference>
<comment type="caution">
    <text evidence="6">The sequence shown here is derived from an EMBL/GenBank/DDBJ whole genome shotgun (WGS) entry which is preliminary data.</text>
</comment>
<sequence>MDLDVLPDGVELRHLRAFLAVAEEGGFSHAAARLRTGQPTLTRSVRALEDALGARLFDRTTRRVGLTGAGRRLRDDLAALLPRLGEALRAPCRGTVLRLGFTWTLPDGWAEIVTAFRDGTGAGVRLVRRDAPLAGLDTGDCDVAVLRGEHAARAPGLDVRVLRAEERVAAVPRRALPGSDLTRRRVLDWAELADHPLVVNTLTGSTGPGLWPAGRRPRVRCTADNMDEWIEAIAAGHGVGVATEAVRRYSHPDVRYVRLRNAPPVPLVVAVPRAQPHPLAVRFVEHLAGRPCPGEATAAQPG</sequence>
<evidence type="ECO:0000259" key="5">
    <source>
        <dbReference type="PROSITE" id="PS50931"/>
    </source>
</evidence>
<dbReference type="Pfam" id="PF03466">
    <property type="entry name" value="LysR_substrate"/>
    <property type="match status" value="1"/>
</dbReference>
<feature type="domain" description="HTH lysR-type" evidence="5">
    <location>
        <begin position="10"/>
        <end position="67"/>
    </location>
</feature>
<dbReference type="EMBL" id="JACJIA010000001">
    <property type="protein sequence ID" value="MBA8948524.1"/>
    <property type="molecule type" value="Genomic_DNA"/>
</dbReference>
<evidence type="ECO:0000256" key="2">
    <source>
        <dbReference type="ARBA" id="ARBA00023015"/>
    </source>
</evidence>
<name>A0A7W3QIJ6_ACTNM</name>
<protein>
    <submittedName>
        <fullName evidence="6">DNA-binding transcriptional LysR family regulator</fullName>
    </submittedName>
</protein>
<evidence type="ECO:0000313" key="7">
    <source>
        <dbReference type="Proteomes" id="UP000572680"/>
    </source>
</evidence>
<keyword evidence="7" id="KW-1185">Reference proteome</keyword>
<dbReference type="InterPro" id="IPR005119">
    <property type="entry name" value="LysR_subst-bd"/>
</dbReference>
<keyword evidence="2" id="KW-0805">Transcription regulation</keyword>
<dbReference type="AlphaFoldDB" id="A0A7W3QIJ6"/>
<dbReference type="InterPro" id="IPR036390">
    <property type="entry name" value="WH_DNA-bd_sf"/>
</dbReference>
<dbReference type="InterPro" id="IPR000847">
    <property type="entry name" value="LysR_HTH_N"/>
</dbReference>
<evidence type="ECO:0000256" key="3">
    <source>
        <dbReference type="ARBA" id="ARBA00023125"/>
    </source>
</evidence>
<accession>A0A7W3QIJ6</accession>
<dbReference type="GO" id="GO:0003677">
    <property type="term" value="F:DNA binding"/>
    <property type="evidence" value="ECO:0007669"/>
    <property type="project" value="UniProtKB-KW"/>
</dbReference>
<dbReference type="SUPFAM" id="SSF53850">
    <property type="entry name" value="Periplasmic binding protein-like II"/>
    <property type="match status" value="1"/>
</dbReference>
<dbReference type="FunFam" id="1.10.10.10:FF:000001">
    <property type="entry name" value="LysR family transcriptional regulator"/>
    <property type="match status" value="1"/>
</dbReference>
<reference evidence="6 7" key="1">
    <citation type="submission" date="2020-08" db="EMBL/GenBank/DDBJ databases">
        <title>Genomic Encyclopedia of Type Strains, Phase IV (KMG-IV): sequencing the most valuable type-strain genomes for metagenomic binning, comparative biology and taxonomic classification.</title>
        <authorList>
            <person name="Goeker M."/>
        </authorList>
    </citation>
    <scope>NUCLEOTIDE SEQUENCE [LARGE SCALE GENOMIC DNA]</scope>
    <source>
        <strain evidence="6 7">DSM 44197</strain>
    </source>
</reference>
<dbReference type="GO" id="GO:0032993">
    <property type="term" value="C:protein-DNA complex"/>
    <property type="evidence" value="ECO:0007669"/>
    <property type="project" value="TreeGrafter"/>
</dbReference>
<organism evidence="6 7">
    <name type="scientific">Actinomadura namibiensis</name>
    <dbReference type="NCBI Taxonomy" id="182080"/>
    <lineage>
        <taxon>Bacteria</taxon>
        <taxon>Bacillati</taxon>
        <taxon>Actinomycetota</taxon>
        <taxon>Actinomycetes</taxon>
        <taxon>Streptosporangiales</taxon>
        <taxon>Thermomonosporaceae</taxon>
        <taxon>Actinomadura</taxon>
    </lineage>
</organism>
<comment type="similarity">
    <text evidence="1">Belongs to the LysR transcriptional regulatory family.</text>
</comment>
<dbReference type="Gene3D" id="1.10.10.10">
    <property type="entry name" value="Winged helix-like DNA-binding domain superfamily/Winged helix DNA-binding domain"/>
    <property type="match status" value="1"/>
</dbReference>
<dbReference type="PROSITE" id="PS50931">
    <property type="entry name" value="HTH_LYSR"/>
    <property type="match status" value="1"/>
</dbReference>
<dbReference type="SUPFAM" id="SSF46785">
    <property type="entry name" value="Winged helix' DNA-binding domain"/>
    <property type="match status" value="1"/>
</dbReference>
<dbReference type="Gene3D" id="3.40.190.10">
    <property type="entry name" value="Periplasmic binding protein-like II"/>
    <property type="match status" value="2"/>
</dbReference>
<dbReference type="RefSeq" id="WP_182841146.1">
    <property type="nucleotide sequence ID" value="NZ_BAAALP010000030.1"/>
</dbReference>